<dbReference type="OrthoDB" id="202195at2759"/>
<dbReference type="Proteomes" id="UP000016923">
    <property type="component" value="Unassembled WGS sequence"/>
</dbReference>
<organism evidence="2 3">
    <name type="scientific">Ophiostoma piceae (strain UAMH 11346)</name>
    <name type="common">Sap stain fungus</name>
    <dbReference type="NCBI Taxonomy" id="1262450"/>
    <lineage>
        <taxon>Eukaryota</taxon>
        <taxon>Fungi</taxon>
        <taxon>Dikarya</taxon>
        <taxon>Ascomycota</taxon>
        <taxon>Pezizomycotina</taxon>
        <taxon>Sordariomycetes</taxon>
        <taxon>Sordariomycetidae</taxon>
        <taxon>Ophiostomatales</taxon>
        <taxon>Ophiostomataceae</taxon>
        <taxon>Ophiostoma</taxon>
    </lineage>
</organism>
<dbReference type="EMBL" id="KE148150">
    <property type="protein sequence ID" value="EPE07776.1"/>
    <property type="molecule type" value="Genomic_DNA"/>
</dbReference>
<keyword evidence="3" id="KW-1185">Reference proteome</keyword>
<dbReference type="AlphaFoldDB" id="S3C795"/>
<keyword evidence="1" id="KW-0812">Transmembrane</keyword>
<dbReference type="HOGENOM" id="CLU_171231_2_0_1"/>
<evidence type="ECO:0000313" key="3">
    <source>
        <dbReference type="Proteomes" id="UP000016923"/>
    </source>
</evidence>
<keyword evidence="1" id="KW-0472">Membrane</keyword>
<feature type="transmembrane region" description="Helical" evidence="1">
    <location>
        <begin position="45"/>
        <end position="68"/>
    </location>
</feature>
<dbReference type="OMA" id="PTRVLRM"/>
<gene>
    <name evidence="2" type="ORF">F503_00498</name>
</gene>
<evidence type="ECO:0000313" key="2">
    <source>
        <dbReference type="EMBL" id="EPE07776.1"/>
    </source>
</evidence>
<accession>S3C795</accession>
<keyword evidence="1" id="KW-1133">Transmembrane helix</keyword>
<dbReference type="eggNOG" id="ENOG502SUWQ">
    <property type="taxonomic scope" value="Eukaryota"/>
</dbReference>
<proteinExistence type="predicted"/>
<dbReference type="InterPro" id="IPR010530">
    <property type="entry name" value="B12D"/>
</dbReference>
<evidence type="ECO:0000256" key="1">
    <source>
        <dbReference type="SAM" id="Phobius"/>
    </source>
</evidence>
<sequence length="93" mass="10247">MFASRAALKAFRPTYRMMAPVPKDPQSGHTITQRIRQLSKIPAELIPLGVVVAFAVFAGGYSIVRHFVVDGTIRTKRQNRGIEPVHASGEGHH</sequence>
<dbReference type="VEuPathDB" id="FungiDB:F503_00498"/>
<name>S3C795_OPHP1</name>
<protein>
    <submittedName>
        <fullName evidence="2">Uncharacterized protein</fullName>
    </submittedName>
</protein>
<reference evidence="2 3" key="1">
    <citation type="journal article" date="2013" name="BMC Genomics">
        <title>The genome and transcriptome of the pine saprophyte Ophiostoma piceae, and a comparison with the bark beetle-associated pine pathogen Grosmannia clavigera.</title>
        <authorList>
            <person name="Haridas S."/>
            <person name="Wang Y."/>
            <person name="Lim L."/>
            <person name="Massoumi Alamouti S."/>
            <person name="Jackman S."/>
            <person name="Docking R."/>
            <person name="Robertson G."/>
            <person name="Birol I."/>
            <person name="Bohlmann J."/>
            <person name="Breuil C."/>
        </authorList>
    </citation>
    <scope>NUCLEOTIDE SEQUENCE [LARGE SCALE GENOMIC DNA]</scope>
    <source>
        <strain evidence="2 3">UAMH 11346</strain>
    </source>
</reference>
<dbReference type="Pfam" id="PF06522">
    <property type="entry name" value="B12D"/>
    <property type="match status" value="1"/>
</dbReference>